<dbReference type="Proteomes" id="UP000235914">
    <property type="component" value="Unassembled WGS sequence"/>
</dbReference>
<accession>A0AAP8NJC5</accession>
<dbReference type="RefSeq" id="WP_102736164.1">
    <property type="nucleotide sequence ID" value="NZ_PJKN01000008.1"/>
</dbReference>
<gene>
    <name evidence="1" type="ORF">CXU09_11710</name>
</gene>
<protein>
    <submittedName>
        <fullName evidence="1">Uncharacterized protein</fullName>
    </submittedName>
</protein>
<comment type="caution">
    <text evidence="1">The sequence shown here is derived from an EMBL/GenBank/DDBJ whole genome shotgun (WGS) entry which is preliminary data.</text>
</comment>
<dbReference type="EMBL" id="PJKN01000008">
    <property type="protein sequence ID" value="PNC53353.1"/>
    <property type="molecule type" value="Genomic_DNA"/>
</dbReference>
<reference evidence="1 2" key="1">
    <citation type="journal article" date="2017" name="BMC Genomics">
        <title>Genome sequencing of 39 Akkermansia muciniphila isolates reveals its population structure, genomic and functional diverisity, and global distribution in mammalian gut microbiotas.</title>
        <authorList>
            <person name="Guo X."/>
            <person name="Li S."/>
            <person name="Zhang J."/>
            <person name="Wu F."/>
            <person name="Li X."/>
            <person name="Wu D."/>
            <person name="Zhang M."/>
            <person name="Ou Z."/>
            <person name="Jie Z."/>
            <person name="Yan Q."/>
            <person name="Li P."/>
            <person name="Yi J."/>
            <person name="Peng Y."/>
        </authorList>
    </citation>
    <scope>NUCLEOTIDE SEQUENCE [LARGE SCALE GENOMIC DNA]</scope>
    <source>
        <strain evidence="1 2">GP43</strain>
    </source>
</reference>
<name>A0AAP8NJC5_9BACT</name>
<evidence type="ECO:0000313" key="1">
    <source>
        <dbReference type="EMBL" id="PNC53353.1"/>
    </source>
</evidence>
<evidence type="ECO:0000313" key="2">
    <source>
        <dbReference type="Proteomes" id="UP000235914"/>
    </source>
</evidence>
<dbReference type="AlphaFoldDB" id="A0AAP8NJC5"/>
<sequence length="256" mass="28274">MKAALGTISDKYVYSAYLGERPLASIYQGTTKIWPDNAQRVTRMTLDVASLDGTLNGIYWQLALDAVDTGCTASKFIRFTCDRTYNVNHTYGSYPLVYHMGNGEFSFLNEQGPLARNVHVGDAVAINLVIPSRDSICTGGLDNVTVSYDYPSCIPGTTVRGYFNKGRKKVSTGVRLIVASLPSNKTLLDRHQQQNGHVRGDRDWEYGSVGYIPGETGVRLTVTPHQPVGGAWGGYFRYPAFRVTLHLNILRIETTP</sequence>
<proteinExistence type="predicted"/>
<organism evidence="1 2">
    <name type="scientific">Akkermansia muciniphila</name>
    <dbReference type="NCBI Taxonomy" id="239935"/>
    <lineage>
        <taxon>Bacteria</taxon>
        <taxon>Pseudomonadati</taxon>
        <taxon>Verrucomicrobiota</taxon>
        <taxon>Verrucomicrobiia</taxon>
        <taxon>Verrucomicrobiales</taxon>
        <taxon>Akkermansiaceae</taxon>
        <taxon>Akkermansia</taxon>
    </lineage>
</organism>